<dbReference type="Pfam" id="PF24024">
    <property type="entry name" value="DUF7336"/>
    <property type="match status" value="1"/>
</dbReference>
<accession>A0A1H3W4D4</accession>
<dbReference type="RefSeq" id="WP_091393060.1">
    <property type="nucleotide sequence ID" value="NZ_FNQY01000002.1"/>
</dbReference>
<dbReference type="AlphaFoldDB" id="A0A1H3W4D4"/>
<proteinExistence type="predicted"/>
<protein>
    <recommendedName>
        <fullName evidence="1">DUF7336 domain-containing protein</fullName>
    </recommendedName>
</protein>
<evidence type="ECO:0000313" key="2">
    <source>
        <dbReference type="EMBL" id="SDZ81979.1"/>
    </source>
</evidence>
<evidence type="ECO:0000259" key="1">
    <source>
        <dbReference type="Pfam" id="PF24024"/>
    </source>
</evidence>
<name>A0A1H3W4D4_9BACT</name>
<reference evidence="2 3" key="1">
    <citation type="submission" date="2016-10" db="EMBL/GenBank/DDBJ databases">
        <authorList>
            <person name="de Groot N.N."/>
        </authorList>
    </citation>
    <scope>NUCLEOTIDE SEQUENCE [LARGE SCALE GENOMIC DNA]</scope>
    <source>
        <strain evidence="2 3">Vu-144</strain>
    </source>
</reference>
<evidence type="ECO:0000313" key="3">
    <source>
        <dbReference type="Proteomes" id="UP000199041"/>
    </source>
</evidence>
<dbReference type="InterPro" id="IPR055760">
    <property type="entry name" value="DUF7336"/>
</dbReference>
<dbReference type="Proteomes" id="UP000199041">
    <property type="component" value="Unassembled WGS sequence"/>
</dbReference>
<dbReference type="STRING" id="551991.SAMN05192529_102126"/>
<keyword evidence="3" id="KW-1185">Reference proteome</keyword>
<sequence>MKIYIVTDGCYSDYSIRGVFTTKENAEKFIRAYSFDEPSIEEYESDNLNEEIQNGNTCFVVFIDKDGNNAKAEKSNTDYGDYRDYVGKAYIDEKKFFGNDYSHNARIRNTVWAKDEKHAIKIANERRIRVLAEGRWNEK</sequence>
<dbReference type="EMBL" id="FNQY01000002">
    <property type="protein sequence ID" value="SDZ81979.1"/>
    <property type="molecule type" value="Genomic_DNA"/>
</dbReference>
<gene>
    <name evidence="2" type="ORF">SAMN05192529_102126</name>
</gene>
<feature type="domain" description="DUF7336" evidence="1">
    <location>
        <begin position="1"/>
        <end position="59"/>
    </location>
</feature>
<organism evidence="2 3">
    <name type="scientific">Arachidicoccus rhizosphaerae</name>
    <dbReference type="NCBI Taxonomy" id="551991"/>
    <lineage>
        <taxon>Bacteria</taxon>
        <taxon>Pseudomonadati</taxon>
        <taxon>Bacteroidota</taxon>
        <taxon>Chitinophagia</taxon>
        <taxon>Chitinophagales</taxon>
        <taxon>Chitinophagaceae</taxon>
        <taxon>Arachidicoccus</taxon>
    </lineage>
</organism>